<reference evidence="2" key="1">
    <citation type="journal article" date="2019" name="Int. J. Syst. Evol. Microbiol.">
        <title>The Global Catalogue of Microorganisms (GCM) 10K type strain sequencing project: providing services to taxonomists for standard genome sequencing and annotation.</title>
        <authorList>
            <consortium name="The Broad Institute Genomics Platform"/>
            <consortium name="The Broad Institute Genome Sequencing Center for Infectious Disease"/>
            <person name="Wu L."/>
            <person name="Ma J."/>
        </authorList>
    </citation>
    <scope>NUCLEOTIDE SEQUENCE [LARGE SCALE GENOMIC DNA]</scope>
    <source>
        <strain evidence="2">JCM 11496</strain>
    </source>
</reference>
<evidence type="ECO:0000313" key="2">
    <source>
        <dbReference type="Proteomes" id="UP001597307"/>
    </source>
</evidence>
<protein>
    <recommendedName>
        <fullName evidence="3">HNH endonuclease</fullName>
    </recommendedName>
</protein>
<comment type="caution">
    <text evidence="1">The sequence shown here is derived from an EMBL/GenBank/DDBJ whole genome shotgun (WGS) entry which is preliminary data.</text>
</comment>
<evidence type="ECO:0000313" key="1">
    <source>
        <dbReference type="EMBL" id="MFD1846765.1"/>
    </source>
</evidence>
<organism evidence="1 2">
    <name type="scientific">Arthrobacter flavus</name>
    <dbReference type="NCBI Taxonomy" id="95172"/>
    <lineage>
        <taxon>Bacteria</taxon>
        <taxon>Bacillati</taxon>
        <taxon>Actinomycetota</taxon>
        <taxon>Actinomycetes</taxon>
        <taxon>Micrococcales</taxon>
        <taxon>Micrococcaceae</taxon>
        <taxon>Arthrobacter</taxon>
    </lineage>
</organism>
<dbReference type="Proteomes" id="UP001597307">
    <property type="component" value="Unassembled WGS sequence"/>
</dbReference>
<dbReference type="EMBL" id="JBHUGA010000030">
    <property type="protein sequence ID" value="MFD1846765.1"/>
    <property type="molecule type" value="Genomic_DNA"/>
</dbReference>
<sequence length="306" mass="34110">MEYYFANQATNYEQVILSKTLWTCPRPERKIDEARRLIHDLRRGDVILHYKDGALRAVSTVTVPAVAHPRPPEYPPRPGEGENGWLVLVEPLRKDINMGYKELGSIIALGQHGPLKSDGRGAAQGKFLSRVSAQDGHKLLDRLHLVIPDPDGSWLGRPPSFWDGDDSDIVRFGKARAEQQDLRHHLIAGRRSALCSLCSRDLPANLLIAAHIKPRSRCSEAERRDFEAVAMLVCNLGCDALFEWGYVAVDHTGHITQVRPSLTPHTEQAVSRLLGLNCPSHNAATAPHFASHLDLAKQRHLDARQP</sequence>
<keyword evidence="2" id="KW-1185">Reference proteome</keyword>
<evidence type="ECO:0008006" key="3">
    <source>
        <dbReference type="Google" id="ProtNLM"/>
    </source>
</evidence>
<proteinExistence type="predicted"/>
<dbReference type="RefSeq" id="WP_343878220.1">
    <property type="nucleotide sequence ID" value="NZ_BAAAIJ010000013.1"/>
</dbReference>
<name>A0ABW4Q7S6_9MICC</name>
<gene>
    <name evidence="1" type="ORF">ACFSFX_09165</name>
</gene>
<accession>A0ABW4Q7S6</accession>